<evidence type="ECO:0000256" key="1">
    <source>
        <dbReference type="SAM" id="MobiDB-lite"/>
    </source>
</evidence>
<dbReference type="AlphaFoldDB" id="A0AAD3CLS2"/>
<evidence type="ECO:0000256" key="2">
    <source>
        <dbReference type="SAM" id="Phobius"/>
    </source>
</evidence>
<evidence type="ECO:0000313" key="4">
    <source>
        <dbReference type="Proteomes" id="UP001054902"/>
    </source>
</evidence>
<accession>A0AAD3CLS2</accession>
<proteinExistence type="predicted"/>
<keyword evidence="2" id="KW-0812">Transmembrane</keyword>
<feature type="region of interest" description="Disordered" evidence="1">
    <location>
        <begin position="1"/>
        <end position="32"/>
    </location>
</feature>
<keyword evidence="2" id="KW-1133">Transmembrane helix</keyword>
<feature type="transmembrane region" description="Helical" evidence="2">
    <location>
        <begin position="149"/>
        <end position="168"/>
    </location>
</feature>
<keyword evidence="4" id="KW-1185">Reference proteome</keyword>
<dbReference type="EMBL" id="BLLK01000027">
    <property type="protein sequence ID" value="GFH48296.1"/>
    <property type="molecule type" value="Genomic_DNA"/>
</dbReference>
<evidence type="ECO:0000313" key="3">
    <source>
        <dbReference type="EMBL" id="GFH48296.1"/>
    </source>
</evidence>
<reference evidence="3 4" key="1">
    <citation type="journal article" date="2021" name="Sci. Rep.">
        <title>The genome of the diatom Chaetoceros tenuissimus carries an ancient integrated fragment of an extant virus.</title>
        <authorList>
            <person name="Hongo Y."/>
            <person name="Kimura K."/>
            <person name="Takaki Y."/>
            <person name="Yoshida Y."/>
            <person name="Baba S."/>
            <person name="Kobayashi G."/>
            <person name="Nagasaki K."/>
            <person name="Hano T."/>
            <person name="Tomaru Y."/>
        </authorList>
    </citation>
    <scope>NUCLEOTIDE SEQUENCE [LARGE SCALE GENOMIC DNA]</scope>
    <source>
        <strain evidence="3 4">NIES-3715</strain>
    </source>
</reference>
<gene>
    <name evidence="3" type="ORF">CTEN210_04772</name>
</gene>
<sequence length="173" mass="19587">MSENRGLTTSKRRTYGAIDSKRNSRSIHSRAHQLSIRESTRGNLFTSVRSQLNKNEDIRKVPTLLKDNVRLFTTEQVNSNGILYMKEETFYRREEEPEYALSVSPDIYKKVVGEISDANSVPLGLYFCCHGGDGAHTGVADEDYVDIEVAYLVVGVLFFFIIVLNFILPTPSM</sequence>
<protein>
    <submittedName>
        <fullName evidence="3">Uncharacterized protein</fullName>
    </submittedName>
</protein>
<comment type="caution">
    <text evidence="3">The sequence shown here is derived from an EMBL/GenBank/DDBJ whole genome shotgun (WGS) entry which is preliminary data.</text>
</comment>
<keyword evidence="2" id="KW-0472">Membrane</keyword>
<dbReference type="Proteomes" id="UP001054902">
    <property type="component" value="Unassembled WGS sequence"/>
</dbReference>
<organism evidence="3 4">
    <name type="scientific">Chaetoceros tenuissimus</name>
    <dbReference type="NCBI Taxonomy" id="426638"/>
    <lineage>
        <taxon>Eukaryota</taxon>
        <taxon>Sar</taxon>
        <taxon>Stramenopiles</taxon>
        <taxon>Ochrophyta</taxon>
        <taxon>Bacillariophyta</taxon>
        <taxon>Coscinodiscophyceae</taxon>
        <taxon>Chaetocerotophycidae</taxon>
        <taxon>Chaetocerotales</taxon>
        <taxon>Chaetocerotaceae</taxon>
        <taxon>Chaetoceros</taxon>
    </lineage>
</organism>
<name>A0AAD3CLS2_9STRA</name>